<dbReference type="GO" id="GO:0007165">
    <property type="term" value="P:signal transduction"/>
    <property type="evidence" value="ECO:0007669"/>
    <property type="project" value="UniProtKB-KW"/>
</dbReference>
<feature type="region of interest" description="Disordered" evidence="5">
    <location>
        <begin position="437"/>
        <end position="464"/>
    </location>
</feature>
<dbReference type="SUPFAM" id="SSF58104">
    <property type="entry name" value="Methyl-accepting chemotaxis protein (MCP) signaling domain"/>
    <property type="match status" value="1"/>
</dbReference>
<dbReference type="SMART" id="SM00283">
    <property type="entry name" value="MA"/>
    <property type="match status" value="1"/>
</dbReference>
<keyword evidence="2" id="KW-0145">Chemotaxis</keyword>
<name>A8ZVX3_DESOH</name>
<dbReference type="eggNOG" id="COG0840">
    <property type="taxonomic scope" value="Bacteria"/>
</dbReference>
<feature type="compositionally biased region" description="Basic and acidic residues" evidence="5">
    <location>
        <begin position="628"/>
        <end position="647"/>
    </location>
</feature>
<dbReference type="RefSeq" id="WP_012174300.1">
    <property type="nucleotide sequence ID" value="NC_009943.1"/>
</dbReference>
<evidence type="ECO:0000256" key="5">
    <source>
        <dbReference type="SAM" id="MobiDB-lite"/>
    </source>
</evidence>
<dbReference type="EMBL" id="CP000859">
    <property type="protein sequence ID" value="ABW66682.1"/>
    <property type="molecule type" value="Genomic_DNA"/>
</dbReference>
<keyword evidence="6" id="KW-1133">Transmembrane helix</keyword>
<dbReference type="GO" id="GO:0005886">
    <property type="term" value="C:plasma membrane"/>
    <property type="evidence" value="ECO:0007669"/>
    <property type="project" value="TreeGrafter"/>
</dbReference>
<dbReference type="Gene3D" id="1.10.287.950">
    <property type="entry name" value="Methyl-accepting chemotaxis protein"/>
    <property type="match status" value="1"/>
</dbReference>
<dbReference type="OrthoDB" id="9787709at2"/>
<dbReference type="SMART" id="SM00304">
    <property type="entry name" value="HAMP"/>
    <property type="match status" value="1"/>
</dbReference>
<comment type="similarity">
    <text evidence="3">Belongs to the methyl-accepting chemotaxis (MCP) protein family.</text>
</comment>
<dbReference type="FunFam" id="1.10.287.950:FF:000001">
    <property type="entry name" value="Methyl-accepting chemotaxis sensory transducer"/>
    <property type="match status" value="1"/>
</dbReference>
<evidence type="ECO:0000259" key="7">
    <source>
        <dbReference type="PROSITE" id="PS50111"/>
    </source>
</evidence>
<dbReference type="Pfam" id="PF00015">
    <property type="entry name" value="MCPsignal"/>
    <property type="match status" value="1"/>
</dbReference>
<dbReference type="CDD" id="cd06225">
    <property type="entry name" value="HAMP"/>
    <property type="match status" value="1"/>
</dbReference>
<dbReference type="KEGG" id="dol:Dole_0872"/>
<feature type="compositionally biased region" description="Acidic residues" evidence="5">
    <location>
        <begin position="676"/>
        <end position="685"/>
    </location>
</feature>
<keyword evidence="6" id="KW-0812">Transmembrane</keyword>
<feature type="compositionally biased region" description="Low complexity" evidence="5">
    <location>
        <begin position="399"/>
        <end position="417"/>
    </location>
</feature>
<evidence type="ECO:0000256" key="4">
    <source>
        <dbReference type="PROSITE-ProRule" id="PRU00284"/>
    </source>
</evidence>
<evidence type="ECO:0000313" key="10">
    <source>
        <dbReference type="Proteomes" id="UP000008561"/>
    </source>
</evidence>
<evidence type="ECO:0000256" key="3">
    <source>
        <dbReference type="ARBA" id="ARBA00029447"/>
    </source>
</evidence>
<reference evidence="9 10" key="1">
    <citation type="submission" date="2007-10" db="EMBL/GenBank/DDBJ databases">
        <title>Complete sequence of Desulfococcus oleovorans Hxd3.</title>
        <authorList>
            <consortium name="US DOE Joint Genome Institute"/>
            <person name="Copeland A."/>
            <person name="Lucas S."/>
            <person name="Lapidus A."/>
            <person name="Barry K."/>
            <person name="Glavina del Rio T."/>
            <person name="Dalin E."/>
            <person name="Tice H."/>
            <person name="Pitluck S."/>
            <person name="Kiss H."/>
            <person name="Brettin T."/>
            <person name="Bruce D."/>
            <person name="Detter J.C."/>
            <person name="Han C."/>
            <person name="Schmutz J."/>
            <person name="Larimer F."/>
            <person name="Land M."/>
            <person name="Hauser L."/>
            <person name="Kyrpides N."/>
            <person name="Kim E."/>
            <person name="Wawrik B."/>
            <person name="Richardson P."/>
        </authorList>
    </citation>
    <scope>NUCLEOTIDE SEQUENCE [LARGE SCALE GENOMIC DNA]</scope>
    <source>
        <strain evidence="10">DSM 6200 / JCM 39069 / Hxd3</strain>
    </source>
</reference>
<evidence type="ECO:0000313" key="9">
    <source>
        <dbReference type="EMBL" id="ABW66682.1"/>
    </source>
</evidence>
<feature type="domain" description="Methyl-accepting transducer" evidence="7">
    <location>
        <begin position="393"/>
        <end position="608"/>
    </location>
</feature>
<organism evidence="9 10">
    <name type="scientific">Desulfosudis oleivorans (strain DSM 6200 / JCM 39069 / Hxd3)</name>
    <name type="common">Desulfococcus oleovorans</name>
    <dbReference type="NCBI Taxonomy" id="96561"/>
    <lineage>
        <taxon>Bacteria</taxon>
        <taxon>Pseudomonadati</taxon>
        <taxon>Thermodesulfobacteriota</taxon>
        <taxon>Desulfobacteria</taxon>
        <taxon>Desulfobacterales</taxon>
        <taxon>Desulfosudaceae</taxon>
        <taxon>Desulfosudis</taxon>
    </lineage>
</organism>
<protein>
    <submittedName>
        <fullName evidence="9">Methyl-accepting chemotaxis sensory transducer</fullName>
    </submittedName>
</protein>
<dbReference type="InterPro" id="IPR051310">
    <property type="entry name" value="MCP_chemotaxis"/>
</dbReference>
<keyword evidence="4" id="KW-0807">Transducer</keyword>
<dbReference type="PANTHER" id="PTHR43531">
    <property type="entry name" value="PROTEIN ICFG"/>
    <property type="match status" value="1"/>
</dbReference>
<keyword evidence="6" id="KW-0472">Membrane</keyword>
<proteinExistence type="inferred from homology"/>
<evidence type="ECO:0000259" key="8">
    <source>
        <dbReference type="PROSITE" id="PS50885"/>
    </source>
</evidence>
<feature type="domain" description="HAMP" evidence="8">
    <location>
        <begin position="336"/>
        <end position="388"/>
    </location>
</feature>
<dbReference type="PANTHER" id="PTHR43531:SF11">
    <property type="entry name" value="METHYL-ACCEPTING CHEMOTAXIS PROTEIN 3"/>
    <property type="match status" value="1"/>
</dbReference>
<dbReference type="Pfam" id="PF00672">
    <property type="entry name" value="HAMP"/>
    <property type="match status" value="1"/>
</dbReference>
<evidence type="ECO:0000256" key="1">
    <source>
        <dbReference type="ARBA" id="ARBA00004370"/>
    </source>
</evidence>
<dbReference type="InterPro" id="IPR003660">
    <property type="entry name" value="HAMP_dom"/>
</dbReference>
<comment type="subcellular location">
    <subcellularLocation>
        <location evidence="1">Membrane</location>
    </subcellularLocation>
</comment>
<feature type="region of interest" description="Disordered" evidence="5">
    <location>
        <begin position="399"/>
        <end position="421"/>
    </location>
</feature>
<gene>
    <name evidence="9" type="ordered locus">Dole_0872</name>
</gene>
<dbReference type="Proteomes" id="UP000008561">
    <property type="component" value="Chromosome"/>
</dbReference>
<dbReference type="InterPro" id="IPR004089">
    <property type="entry name" value="MCPsignal_dom"/>
</dbReference>
<keyword evidence="10" id="KW-1185">Reference proteome</keyword>
<dbReference type="PROSITE" id="PS50111">
    <property type="entry name" value="CHEMOTAXIS_TRANSDUC_2"/>
    <property type="match status" value="1"/>
</dbReference>
<dbReference type="GO" id="GO:0004888">
    <property type="term" value="F:transmembrane signaling receptor activity"/>
    <property type="evidence" value="ECO:0007669"/>
    <property type="project" value="TreeGrafter"/>
</dbReference>
<sequence>MKNLSMAKKLWIAFGVMILIMAGIGYIGLLQLRLVNTAMEEHGRWSDYQIAMTEKVTHHVIKLQNKLQKYMTSAAYDDLDDLQKELEIATDSLKSWSQLVGGESALSETTREDMAFLEEMSLSVLRIGSAYTDLEETQRQLDALVAQMLAQLTQCMEEVVDPAKTAAIQARDLRSLIMWSDINMALNEELIANVLRLQTASHDFGFTRDRFTWQQVQRLQAAVSDGLSKWNERVAGKPDLEKVAAGVADYLATFSDLSLHYNDVLAQVAAHKTSAEEKFAQKIRDLEAISQTVVQPEKALRVQAAQQAYAKGRVFLLIGILIAVAVGTFFAGLTTRNITRPLQAVVDTLNTIAQGDLTATLDINQKDEVGMLARAMTNMAEKLKAVVIQVQGASAYMASGSEEMSSSSEELSQGSTEQASHLEEITSSMEQMSSNVSQNADNASETERIAAQAARDAEEGGRQVQDTVRAMKDIAGKTSIIEEIARQTNLLALNAAIEAARAGDAGRGFAVVAAEVRKLAERSGEAAKEIAGMSSGSVAVAESAGAMLEKMVPDIRRTAELVQEISAASREQNAGAAQINSAISQLDQVVQQNASSAEEVSSTAQALAGQAQQLQDIMVFFKVEAGQADHRQTDQDAHEPELLEHSDFPAPGTDSGQERLEDFTGQEPPRQQGTTDDMDHEFERF</sequence>
<dbReference type="STRING" id="96561.Dole_0872"/>
<dbReference type="PROSITE" id="PS50885">
    <property type="entry name" value="HAMP"/>
    <property type="match status" value="1"/>
</dbReference>
<dbReference type="HOGENOM" id="CLU_000445_107_16_7"/>
<feature type="transmembrane region" description="Helical" evidence="6">
    <location>
        <begin position="314"/>
        <end position="333"/>
    </location>
</feature>
<accession>A8ZVX3</accession>
<feature type="region of interest" description="Disordered" evidence="5">
    <location>
        <begin position="628"/>
        <end position="685"/>
    </location>
</feature>
<dbReference type="GO" id="GO:0006935">
    <property type="term" value="P:chemotaxis"/>
    <property type="evidence" value="ECO:0007669"/>
    <property type="project" value="UniProtKB-KW"/>
</dbReference>
<dbReference type="AlphaFoldDB" id="A8ZVX3"/>
<evidence type="ECO:0000256" key="2">
    <source>
        <dbReference type="ARBA" id="ARBA00022500"/>
    </source>
</evidence>
<feature type="transmembrane region" description="Helical" evidence="6">
    <location>
        <begin position="12"/>
        <end position="35"/>
    </location>
</feature>
<evidence type="ECO:0000256" key="6">
    <source>
        <dbReference type="SAM" id="Phobius"/>
    </source>
</evidence>
<dbReference type="CDD" id="cd11386">
    <property type="entry name" value="MCP_signal"/>
    <property type="match status" value="1"/>
</dbReference>